<organism evidence="3">
    <name type="scientific">Myoviridae sp. ctMYT7</name>
    <dbReference type="NCBI Taxonomy" id="2825087"/>
    <lineage>
        <taxon>Viruses</taxon>
        <taxon>Duplodnaviria</taxon>
        <taxon>Heunggongvirae</taxon>
        <taxon>Uroviricota</taxon>
        <taxon>Caudoviricetes</taxon>
    </lineage>
</organism>
<evidence type="ECO:0000313" key="3">
    <source>
        <dbReference type="EMBL" id="DAE13451.1"/>
    </source>
</evidence>
<dbReference type="GO" id="GO:0000150">
    <property type="term" value="F:DNA strand exchange activity"/>
    <property type="evidence" value="ECO:0007669"/>
    <property type="project" value="InterPro"/>
</dbReference>
<dbReference type="Pfam" id="PF13392">
    <property type="entry name" value="HNH_3"/>
    <property type="match status" value="1"/>
</dbReference>
<feature type="domain" description="Resolvase HTH" evidence="1">
    <location>
        <begin position="141"/>
        <end position="178"/>
    </location>
</feature>
<dbReference type="InterPro" id="IPR044925">
    <property type="entry name" value="His-Me_finger_sf"/>
</dbReference>
<sequence>MVYSTHYIVTDSPKKKEWKRIIFDGVKTNYEIRENGDVRNRSTGSMLTPLLGSHGYLKYNFYINGKYYRVRQHRLLACIFIPIPKELYDKDGLVPNQLILEVNHKDSDRTNNDLTNLEWVTHKGNMEHAARDNRLLHNNSSITEKHAMKIIKMLESGKYRINDIAKKIGTSRSTVARIYQRKLWTDLSEGHDFSKVPTSNFNSEEDIIEVCELLASGDYCLAEIRDLTGISKDIIFRVYNRDLWRNISSKYNFDYVPKSRNSVLARVICEMLEEGLSTSEICELTNAPRSMVKDIRRGKTHQDIAKDYNFSMCGLNDEVVHQVCKLIEEGKYNDREISEKVGNVSRKYVNDIRLKKNRTNISSLYNF</sequence>
<dbReference type="EMBL" id="BK015566">
    <property type="protein sequence ID" value="DAE13451.1"/>
    <property type="molecule type" value="Genomic_DNA"/>
</dbReference>
<name>A0A8S5Q3Y2_9CAUD</name>
<dbReference type="SUPFAM" id="SSF54060">
    <property type="entry name" value="His-Me finger endonucleases"/>
    <property type="match status" value="1"/>
</dbReference>
<evidence type="ECO:0000259" key="2">
    <source>
        <dbReference type="Pfam" id="PF13392"/>
    </source>
</evidence>
<keyword evidence="3" id="KW-0378">Hydrolase</keyword>
<dbReference type="GO" id="GO:0004519">
    <property type="term" value="F:endonuclease activity"/>
    <property type="evidence" value="ECO:0007669"/>
    <property type="project" value="UniProtKB-KW"/>
</dbReference>
<feature type="domain" description="HNH nuclease" evidence="2">
    <location>
        <begin position="95"/>
        <end position="126"/>
    </location>
</feature>
<dbReference type="Pfam" id="PF02796">
    <property type="entry name" value="HTH_7"/>
    <property type="match status" value="1"/>
</dbReference>
<dbReference type="InterPro" id="IPR003615">
    <property type="entry name" value="HNH_nuc"/>
</dbReference>
<dbReference type="Gene3D" id="3.90.75.20">
    <property type="match status" value="1"/>
</dbReference>
<keyword evidence="3" id="KW-0255">Endonuclease</keyword>
<dbReference type="Gene3D" id="1.10.10.60">
    <property type="entry name" value="Homeodomain-like"/>
    <property type="match status" value="1"/>
</dbReference>
<protein>
    <submittedName>
        <fullName evidence="3">Homing endonuclease</fullName>
    </submittedName>
</protein>
<evidence type="ECO:0000259" key="1">
    <source>
        <dbReference type="Pfam" id="PF02796"/>
    </source>
</evidence>
<dbReference type="InterPro" id="IPR006120">
    <property type="entry name" value="Resolvase_HTH_dom"/>
</dbReference>
<dbReference type="GO" id="GO:0003677">
    <property type="term" value="F:DNA binding"/>
    <property type="evidence" value="ECO:0007669"/>
    <property type="project" value="InterPro"/>
</dbReference>
<reference evidence="3" key="1">
    <citation type="journal article" date="2021" name="Proc. Natl. Acad. Sci. U.S.A.">
        <title>A Catalog of Tens of Thousands of Viruses from Human Metagenomes Reveals Hidden Associations with Chronic Diseases.</title>
        <authorList>
            <person name="Tisza M.J."/>
            <person name="Buck C.B."/>
        </authorList>
    </citation>
    <scope>NUCLEOTIDE SEQUENCE</scope>
    <source>
        <strain evidence="3">CtMYT7</strain>
    </source>
</reference>
<keyword evidence="3" id="KW-0540">Nuclease</keyword>
<proteinExistence type="predicted"/>
<accession>A0A8S5Q3Y2</accession>